<evidence type="ECO:0000313" key="2">
    <source>
        <dbReference type="EMBL" id="TGD96903.1"/>
    </source>
</evidence>
<evidence type="ECO:0000313" key="3">
    <source>
        <dbReference type="Proteomes" id="UP000297535"/>
    </source>
</evidence>
<feature type="transmembrane region" description="Helical" evidence="1">
    <location>
        <begin position="43"/>
        <end position="67"/>
    </location>
</feature>
<keyword evidence="1" id="KW-0812">Transmembrane</keyword>
<protein>
    <submittedName>
        <fullName evidence="2">Uncharacterized protein</fullName>
    </submittedName>
</protein>
<reference evidence="2 3" key="1">
    <citation type="submission" date="2019-04" db="EMBL/GenBank/DDBJ databases">
        <authorList>
            <person name="Feng G."/>
            <person name="Zhu H."/>
        </authorList>
    </citation>
    <scope>NUCLEOTIDE SEQUENCE [LARGE SCALE GENOMIC DNA]</scope>
    <source>
        <strain evidence="2 3">6HR-1</strain>
    </source>
</reference>
<dbReference type="OrthoDB" id="7931313at2"/>
<dbReference type="RefSeq" id="WP_135417229.1">
    <property type="nucleotide sequence ID" value="NZ_SRLB01000016.1"/>
</dbReference>
<keyword evidence="1" id="KW-0472">Membrane</keyword>
<dbReference type="Proteomes" id="UP000297535">
    <property type="component" value="Unassembled WGS sequence"/>
</dbReference>
<accession>A0A4Z0NKH1</accession>
<organism evidence="2 3">
    <name type="scientific">Methylobacterium nonmethylotrophicum</name>
    <dbReference type="NCBI Taxonomy" id="1141884"/>
    <lineage>
        <taxon>Bacteria</taxon>
        <taxon>Pseudomonadati</taxon>
        <taxon>Pseudomonadota</taxon>
        <taxon>Alphaproteobacteria</taxon>
        <taxon>Hyphomicrobiales</taxon>
        <taxon>Methylobacteriaceae</taxon>
        <taxon>Methylobacterium</taxon>
    </lineage>
</organism>
<keyword evidence="1" id="KW-1133">Transmembrane helix</keyword>
<dbReference type="AlphaFoldDB" id="A0A4Z0NKH1"/>
<proteinExistence type="predicted"/>
<dbReference type="EMBL" id="SRLB01000016">
    <property type="protein sequence ID" value="TGD96903.1"/>
    <property type="molecule type" value="Genomic_DNA"/>
</dbReference>
<evidence type="ECO:0000256" key="1">
    <source>
        <dbReference type="SAM" id="Phobius"/>
    </source>
</evidence>
<name>A0A4Z0NKH1_9HYPH</name>
<keyword evidence="3" id="KW-1185">Reference proteome</keyword>
<sequence>MTKKQLKTRCAIVIFYLLSLVVLAIIDKTSFSRAVYGHLSGEIYVFMKEFSSMLIAAAAAYLAYCFSRRQIFIASLRELWKMSVEAKGKLLQYTHLQSPTQKDFGEAYTAISSTIDNMRSVYRNVKESDERVGLFPFEALHDMRKSLERIGFINVTWAIRKNERQNIIQAWNSFRFVFLKEFQAPEPTYSITKRNSKDPRKID</sequence>
<comment type="caution">
    <text evidence="2">The sequence shown here is derived from an EMBL/GenBank/DDBJ whole genome shotgun (WGS) entry which is preliminary data.</text>
</comment>
<gene>
    <name evidence="2" type="ORF">EU555_21185</name>
</gene>